<accession>A0ABN8Z2T6</accession>
<sequence>MQAVRCHSACPLARPPTHSSARRPSSHFGVSVQPSPALGPGALLPIHGPQQCLVLSKLPGKKVALFPWPGSPRGVQCVSLLRHTLPAYAGGASGPRKARPMQITLVLLRCPHLLSMSVLSLLSL</sequence>
<feature type="region of interest" description="Disordered" evidence="1">
    <location>
        <begin position="1"/>
        <end position="32"/>
    </location>
</feature>
<reference evidence="2" key="1">
    <citation type="submission" date="2023-04" db="EMBL/GenBank/DDBJ databases">
        <authorList>
            <consortium name="ELIXIR-Norway"/>
        </authorList>
    </citation>
    <scope>NUCLEOTIDE SEQUENCE [LARGE SCALE GENOMIC DNA]</scope>
</reference>
<evidence type="ECO:0000313" key="2">
    <source>
        <dbReference type="EMBL" id="CAI9167256.1"/>
    </source>
</evidence>
<evidence type="ECO:0000256" key="1">
    <source>
        <dbReference type="SAM" id="MobiDB-lite"/>
    </source>
</evidence>
<dbReference type="Proteomes" id="UP001176941">
    <property type="component" value="Chromosome 26"/>
</dbReference>
<keyword evidence="3" id="KW-1185">Reference proteome</keyword>
<organism evidence="2 3">
    <name type="scientific">Rangifer tarandus platyrhynchus</name>
    <name type="common">Svalbard reindeer</name>
    <dbReference type="NCBI Taxonomy" id="3082113"/>
    <lineage>
        <taxon>Eukaryota</taxon>
        <taxon>Metazoa</taxon>
        <taxon>Chordata</taxon>
        <taxon>Craniata</taxon>
        <taxon>Vertebrata</taxon>
        <taxon>Euteleostomi</taxon>
        <taxon>Mammalia</taxon>
        <taxon>Eutheria</taxon>
        <taxon>Laurasiatheria</taxon>
        <taxon>Artiodactyla</taxon>
        <taxon>Ruminantia</taxon>
        <taxon>Pecora</taxon>
        <taxon>Cervidae</taxon>
        <taxon>Odocoileinae</taxon>
        <taxon>Rangifer</taxon>
    </lineage>
</organism>
<name>A0ABN8Z2T6_RANTA</name>
<protein>
    <submittedName>
        <fullName evidence="2">Uncharacterized protein</fullName>
    </submittedName>
</protein>
<evidence type="ECO:0000313" key="3">
    <source>
        <dbReference type="Proteomes" id="UP001176941"/>
    </source>
</evidence>
<dbReference type="EMBL" id="OX459962">
    <property type="protein sequence ID" value="CAI9167256.1"/>
    <property type="molecule type" value="Genomic_DNA"/>
</dbReference>
<proteinExistence type="predicted"/>
<gene>
    <name evidence="2" type="ORF">MRATA1EN1_LOCUS16218</name>
</gene>